<organism evidence="1 2">
    <name type="scientific">Tunisvirus fontaine2</name>
    <dbReference type="NCBI Taxonomy" id="1421067"/>
    <lineage>
        <taxon>Viruses</taxon>
        <taxon>Varidnaviria</taxon>
        <taxon>Bamfordvirae</taxon>
        <taxon>Nucleocytoviricota</taxon>
        <taxon>Megaviricetes</taxon>
        <taxon>Pimascovirales</taxon>
        <taxon>Pimascovirales incertae sedis</taxon>
        <taxon>Marseilleviridae</taxon>
        <taxon>Losannavirus</taxon>
        <taxon>Losannavirus tunisense</taxon>
    </lineage>
</organism>
<gene>
    <name evidence="1" type="ORF">TNS_ORF56</name>
</gene>
<name>V9SFW3_9VIRU</name>
<evidence type="ECO:0000313" key="2">
    <source>
        <dbReference type="Proteomes" id="UP000232615"/>
    </source>
</evidence>
<keyword evidence="2" id="KW-1185">Reference proteome</keyword>
<dbReference type="Proteomes" id="UP000232615">
    <property type="component" value="Segment"/>
</dbReference>
<sequence>MSEQECKKITEDCKQRIRLSLLGNSMRRYGKTECLSAIKEQQKCFIKLLEEERKANGKQ</sequence>
<proteinExistence type="predicted"/>
<evidence type="ECO:0000313" key="1">
    <source>
        <dbReference type="EMBL" id="AHC54774.1"/>
    </source>
</evidence>
<reference evidence="1 2" key="1">
    <citation type="journal article" date="2014" name="Arch. Virol.">
        <title>Complete genome sequence of Tunisvirus, a new member of the proposed family Marseilleviridae.</title>
        <authorList>
            <person name="Aherfi S."/>
            <person name="Boughalmi M."/>
            <person name="Pagnier I."/>
            <person name="Fournous G."/>
            <person name="La Scola B."/>
            <person name="Raoult D."/>
            <person name="Colson P."/>
        </authorList>
    </citation>
    <scope>NUCLEOTIDE SEQUENCE [LARGE SCALE GENOMIC DNA]</scope>
    <source>
        <strain evidence="1 2">U484</strain>
    </source>
</reference>
<accession>V9SFW3</accession>
<dbReference type="EMBL" id="KF483846">
    <property type="protein sequence ID" value="AHC54774.1"/>
    <property type="molecule type" value="Genomic_DNA"/>
</dbReference>
<protein>
    <submittedName>
        <fullName evidence="1">Uncharacterized protein</fullName>
    </submittedName>
</protein>